<organism evidence="6 7">
    <name type="scientific">Aminipila terrae</name>
    <dbReference type="NCBI Taxonomy" id="2697030"/>
    <lineage>
        <taxon>Bacteria</taxon>
        <taxon>Bacillati</taxon>
        <taxon>Bacillota</taxon>
        <taxon>Clostridia</taxon>
        <taxon>Peptostreptococcales</taxon>
        <taxon>Anaerovoracaceae</taxon>
        <taxon>Aminipila</taxon>
    </lineage>
</organism>
<dbReference type="InterPro" id="IPR004792">
    <property type="entry name" value="BaiN-like"/>
</dbReference>
<dbReference type="Pfam" id="PF03486">
    <property type="entry name" value="HI0933_like"/>
    <property type="match status" value="1"/>
</dbReference>
<dbReference type="EMBL" id="CP047591">
    <property type="protein sequence ID" value="QHI73192.1"/>
    <property type="molecule type" value="Genomic_DNA"/>
</dbReference>
<evidence type="ECO:0000259" key="5">
    <source>
        <dbReference type="Pfam" id="PF22780"/>
    </source>
</evidence>
<evidence type="ECO:0000256" key="1">
    <source>
        <dbReference type="ARBA" id="ARBA00001974"/>
    </source>
</evidence>
<accession>A0A6P1MGL6</accession>
<evidence type="ECO:0000313" key="7">
    <source>
        <dbReference type="Proteomes" id="UP000463883"/>
    </source>
</evidence>
<dbReference type="PANTHER" id="PTHR42887:SF2">
    <property type="entry name" value="OS12G0638800 PROTEIN"/>
    <property type="match status" value="1"/>
</dbReference>
<sequence length="410" mass="44604">MADKNIYDVIIVGGGASGLFCAASYGRPVKGLILEQSDSGGKKLLMSGSGQCNITHSGDIKEFIKYYGENGKKIRSILYRFNNKSVVDFFESRGVPLLEREDGKVFPKSLDAKDILNILKASGSQNGFQINYKQKVCKIEISDGKYVVICEDLKDKKQVKYTALKLVIAAGGCSYPSTGSDGSIFPVLEELGIQIIKLKPALAPVYVQEYPYTQLSGISFSPASVKVNRRENQDALLLTHTGFSGPAVINISRYVHTGDQLVINYFPGKSFEEIFSEIKQNVPKSSKQTVNFLIEYLGTAISKRFIEKVCERAGIESSRKVSSLTGGQIKSLAELLTRDTFSVSGTGGFNGAMVTAGGVALTEVDLKTMECRKYPGLFFVGEVLDVDGDTGGYNLQFAWSSGYLAANVSY</sequence>
<proteinExistence type="predicted"/>
<name>A0A6P1MGL6_9FIRM</name>
<evidence type="ECO:0000313" key="6">
    <source>
        <dbReference type="EMBL" id="QHI73192.1"/>
    </source>
</evidence>
<dbReference type="InterPro" id="IPR055178">
    <property type="entry name" value="RsdA/BaiN/AoA(So)-like_dom"/>
</dbReference>
<dbReference type="SUPFAM" id="SSF160996">
    <property type="entry name" value="HI0933 insert domain-like"/>
    <property type="match status" value="1"/>
</dbReference>
<dbReference type="InterPro" id="IPR023166">
    <property type="entry name" value="BaiN-like_dom_sf"/>
</dbReference>
<feature type="domain" description="RsdA/BaiN/AoA(So)-like Rossmann fold-like" evidence="4">
    <location>
        <begin position="8"/>
        <end position="407"/>
    </location>
</feature>
<feature type="domain" description="RsdA/BaiN/AoA(So)-like insert" evidence="5">
    <location>
        <begin position="200"/>
        <end position="354"/>
    </location>
</feature>
<dbReference type="RefSeq" id="WP_162362958.1">
    <property type="nucleotide sequence ID" value="NZ_CP047591.1"/>
</dbReference>
<keyword evidence="3" id="KW-0274">FAD</keyword>
<dbReference type="PANTHER" id="PTHR42887">
    <property type="entry name" value="OS12G0638800 PROTEIN"/>
    <property type="match status" value="1"/>
</dbReference>
<dbReference type="Proteomes" id="UP000463883">
    <property type="component" value="Chromosome"/>
</dbReference>
<dbReference type="Gene3D" id="2.40.30.10">
    <property type="entry name" value="Translation factors"/>
    <property type="match status" value="1"/>
</dbReference>
<gene>
    <name evidence="6" type="ORF">Ami3637_13145</name>
</gene>
<dbReference type="KEGG" id="amic:Ami3637_13145"/>
<dbReference type="InterPro" id="IPR036188">
    <property type="entry name" value="FAD/NAD-bd_sf"/>
</dbReference>
<dbReference type="InterPro" id="IPR057661">
    <property type="entry name" value="RsdA/BaiN/AoA(So)_Rossmann"/>
</dbReference>
<dbReference type="SUPFAM" id="SSF51905">
    <property type="entry name" value="FAD/NAD(P)-binding domain"/>
    <property type="match status" value="1"/>
</dbReference>
<reference evidence="6 7" key="1">
    <citation type="submission" date="2020-01" db="EMBL/GenBank/DDBJ databases">
        <title>Genomic analysis of Aminipila sp. CBA3637.</title>
        <authorList>
            <person name="Kim Y.B."/>
            <person name="Roh S.W."/>
        </authorList>
    </citation>
    <scope>NUCLEOTIDE SEQUENCE [LARGE SCALE GENOMIC DNA]</scope>
    <source>
        <strain evidence="6 7">CBA3637</strain>
    </source>
</reference>
<dbReference type="Gene3D" id="1.10.8.260">
    <property type="entry name" value="HI0933 insert domain-like"/>
    <property type="match status" value="1"/>
</dbReference>
<dbReference type="Pfam" id="PF22780">
    <property type="entry name" value="HI0933_like_1st"/>
    <property type="match status" value="1"/>
</dbReference>
<keyword evidence="2" id="KW-0285">Flavoprotein</keyword>
<dbReference type="AlphaFoldDB" id="A0A6P1MGL6"/>
<evidence type="ECO:0000259" key="4">
    <source>
        <dbReference type="Pfam" id="PF03486"/>
    </source>
</evidence>
<evidence type="ECO:0000256" key="2">
    <source>
        <dbReference type="ARBA" id="ARBA00022630"/>
    </source>
</evidence>
<keyword evidence="7" id="KW-1185">Reference proteome</keyword>
<protein>
    <submittedName>
        <fullName evidence="6">Aminoacetone oxidase family FAD-binding enzyme</fullName>
    </submittedName>
</protein>
<comment type="cofactor">
    <cofactor evidence="1">
        <name>FAD</name>
        <dbReference type="ChEBI" id="CHEBI:57692"/>
    </cofactor>
</comment>
<evidence type="ECO:0000256" key="3">
    <source>
        <dbReference type="ARBA" id="ARBA00022827"/>
    </source>
</evidence>
<dbReference type="Gene3D" id="3.50.50.60">
    <property type="entry name" value="FAD/NAD(P)-binding domain"/>
    <property type="match status" value="1"/>
</dbReference>
<dbReference type="NCBIfam" id="TIGR00275">
    <property type="entry name" value="aminoacetone oxidase family FAD-binding enzyme"/>
    <property type="match status" value="1"/>
</dbReference>